<name>M7YKF0_TRIUA</name>
<reference evidence="2" key="1">
    <citation type="journal article" date="2013" name="Nature">
        <title>Draft genome of the wheat A-genome progenitor Triticum urartu.</title>
        <authorList>
            <person name="Ling H.Q."/>
            <person name="Zhao S."/>
            <person name="Liu D."/>
            <person name="Wang J."/>
            <person name="Sun H."/>
            <person name="Zhang C."/>
            <person name="Fan H."/>
            <person name="Li D."/>
            <person name="Dong L."/>
            <person name="Tao Y."/>
            <person name="Gao C."/>
            <person name="Wu H."/>
            <person name="Li Y."/>
            <person name="Cui Y."/>
            <person name="Guo X."/>
            <person name="Zheng S."/>
            <person name="Wang B."/>
            <person name="Yu K."/>
            <person name="Liang Q."/>
            <person name="Yang W."/>
            <person name="Lou X."/>
            <person name="Chen J."/>
            <person name="Feng M."/>
            <person name="Jian J."/>
            <person name="Zhang X."/>
            <person name="Luo G."/>
            <person name="Jiang Y."/>
            <person name="Liu J."/>
            <person name="Wang Z."/>
            <person name="Sha Y."/>
            <person name="Zhang B."/>
            <person name="Wu H."/>
            <person name="Tang D."/>
            <person name="Shen Q."/>
            <person name="Xue P."/>
            <person name="Zou S."/>
            <person name="Wang X."/>
            <person name="Liu X."/>
            <person name="Wang F."/>
            <person name="Yang Y."/>
            <person name="An X."/>
            <person name="Dong Z."/>
            <person name="Zhang K."/>
            <person name="Zhang X."/>
            <person name="Luo M.C."/>
            <person name="Dvorak J."/>
            <person name="Tong Y."/>
            <person name="Wang J."/>
            <person name="Yang H."/>
            <person name="Li Z."/>
            <person name="Wang D."/>
            <person name="Zhang A."/>
            <person name="Wang J."/>
        </authorList>
    </citation>
    <scope>NUCLEOTIDE SEQUENCE</scope>
</reference>
<dbReference type="EMBL" id="KD256874">
    <property type="protein sequence ID" value="EMS47752.1"/>
    <property type="molecule type" value="Genomic_DNA"/>
</dbReference>
<gene>
    <name evidence="2" type="ORF">TRIUR3_27267</name>
</gene>
<feature type="compositionally biased region" description="Basic residues" evidence="1">
    <location>
        <begin position="1"/>
        <end position="13"/>
    </location>
</feature>
<accession>M7YKF0</accession>
<organism evidence="2">
    <name type="scientific">Triticum urartu</name>
    <name type="common">Red wild einkorn</name>
    <name type="synonym">Crithodium urartu</name>
    <dbReference type="NCBI Taxonomy" id="4572"/>
    <lineage>
        <taxon>Eukaryota</taxon>
        <taxon>Viridiplantae</taxon>
        <taxon>Streptophyta</taxon>
        <taxon>Embryophyta</taxon>
        <taxon>Tracheophyta</taxon>
        <taxon>Spermatophyta</taxon>
        <taxon>Magnoliopsida</taxon>
        <taxon>Liliopsida</taxon>
        <taxon>Poales</taxon>
        <taxon>Poaceae</taxon>
        <taxon>BOP clade</taxon>
        <taxon>Pooideae</taxon>
        <taxon>Triticodae</taxon>
        <taxon>Triticeae</taxon>
        <taxon>Triticinae</taxon>
        <taxon>Triticum</taxon>
    </lineage>
</organism>
<protein>
    <submittedName>
        <fullName evidence="2">Uncharacterized protein</fullName>
    </submittedName>
</protein>
<sequence length="95" mass="10434">MKHFSSWRKRKGCHGNDNGNDSTATFQFRDVQRPERLAAGVAPQGHGDGRQQEGASGGRATTRRSCSGSCKWWTDAGSDKALSVREKELARGKEK</sequence>
<dbReference type="AlphaFoldDB" id="M7YKF0"/>
<evidence type="ECO:0000313" key="2">
    <source>
        <dbReference type="EMBL" id="EMS47752.1"/>
    </source>
</evidence>
<feature type="compositionally biased region" description="Polar residues" evidence="1">
    <location>
        <begin position="17"/>
        <end position="26"/>
    </location>
</feature>
<proteinExistence type="predicted"/>
<feature type="region of interest" description="Disordered" evidence="1">
    <location>
        <begin position="1"/>
        <end position="68"/>
    </location>
</feature>
<evidence type="ECO:0000256" key="1">
    <source>
        <dbReference type="SAM" id="MobiDB-lite"/>
    </source>
</evidence>
<dbReference type="OMA" id="KGCHGND"/>